<dbReference type="PANTHER" id="PTHR23150">
    <property type="entry name" value="SULFATASE MODIFYING FACTOR 1, 2"/>
    <property type="match status" value="1"/>
</dbReference>
<accession>A0ABT1ZWL8</accession>
<dbReference type="PROSITE" id="PS00108">
    <property type="entry name" value="PROTEIN_KINASE_ST"/>
    <property type="match status" value="1"/>
</dbReference>
<dbReference type="InterPro" id="IPR042095">
    <property type="entry name" value="SUMF_sf"/>
</dbReference>
<keyword evidence="3" id="KW-0808">Transferase</keyword>
<dbReference type="Pfam" id="PF00069">
    <property type="entry name" value="Pkinase"/>
    <property type="match status" value="1"/>
</dbReference>
<dbReference type="EMBL" id="JANUGW010000020">
    <property type="protein sequence ID" value="MCS0584325.1"/>
    <property type="molecule type" value="Genomic_DNA"/>
</dbReference>
<gene>
    <name evidence="3" type="ORF">NX784_22295</name>
</gene>
<dbReference type="InterPro" id="IPR000719">
    <property type="entry name" value="Prot_kinase_dom"/>
</dbReference>
<dbReference type="SUPFAM" id="SSF56112">
    <property type="entry name" value="Protein kinase-like (PK-like)"/>
    <property type="match status" value="1"/>
</dbReference>
<comment type="caution">
    <text evidence="3">The sequence shown here is derived from an EMBL/GenBank/DDBJ whole genome shotgun (WGS) entry which is preliminary data.</text>
</comment>
<proteinExistence type="predicted"/>
<dbReference type="InterPro" id="IPR005532">
    <property type="entry name" value="SUMF_dom"/>
</dbReference>
<dbReference type="Pfam" id="PF03781">
    <property type="entry name" value="FGE-sulfatase"/>
    <property type="match status" value="1"/>
</dbReference>
<dbReference type="PANTHER" id="PTHR23150:SF19">
    <property type="entry name" value="FORMYLGLYCINE-GENERATING ENZYME"/>
    <property type="match status" value="1"/>
</dbReference>
<reference evidence="3 4" key="1">
    <citation type="submission" date="2022-08" db="EMBL/GenBank/DDBJ databases">
        <title>Reclassification of Massilia species as members of the genera Telluria, Duganella, Pseudoduganella, Mokoshia gen. nov. and Zemynaea gen. nov. using orthogonal and non-orthogonal genome-based approaches.</title>
        <authorList>
            <person name="Bowman J.P."/>
        </authorList>
    </citation>
    <scope>NUCLEOTIDE SEQUENCE [LARGE SCALE GENOMIC DNA]</scope>
    <source>
        <strain evidence="3 4">JCM 31316</strain>
    </source>
</reference>
<dbReference type="Gene3D" id="1.10.510.10">
    <property type="entry name" value="Transferase(Phosphotransferase) domain 1"/>
    <property type="match status" value="1"/>
</dbReference>
<keyword evidence="3" id="KW-0418">Kinase</keyword>
<organism evidence="3 4">
    <name type="scientific">Massilia pinisoli</name>
    <dbReference type="NCBI Taxonomy" id="1772194"/>
    <lineage>
        <taxon>Bacteria</taxon>
        <taxon>Pseudomonadati</taxon>
        <taxon>Pseudomonadota</taxon>
        <taxon>Betaproteobacteria</taxon>
        <taxon>Burkholderiales</taxon>
        <taxon>Oxalobacteraceae</taxon>
        <taxon>Telluria group</taxon>
        <taxon>Massilia</taxon>
    </lineage>
</organism>
<feature type="domain" description="Protein kinase" evidence="2">
    <location>
        <begin position="70"/>
        <end position="440"/>
    </location>
</feature>
<evidence type="ECO:0000256" key="1">
    <source>
        <dbReference type="SAM" id="MobiDB-lite"/>
    </source>
</evidence>
<dbReference type="Gene3D" id="3.90.1580.10">
    <property type="entry name" value="paralog of FGE (formylglycine-generating enzyme)"/>
    <property type="match status" value="1"/>
</dbReference>
<dbReference type="InterPro" id="IPR016187">
    <property type="entry name" value="CTDL_fold"/>
</dbReference>
<feature type="compositionally biased region" description="Basic and acidic residues" evidence="1">
    <location>
        <begin position="366"/>
        <end position="389"/>
    </location>
</feature>
<protein>
    <submittedName>
        <fullName evidence="3">Bifunctional serine/threonine-protein kinase/formylglycine-generating enzyme family protein</fullName>
    </submittedName>
</protein>
<evidence type="ECO:0000259" key="2">
    <source>
        <dbReference type="PROSITE" id="PS50011"/>
    </source>
</evidence>
<dbReference type="InterPro" id="IPR011009">
    <property type="entry name" value="Kinase-like_dom_sf"/>
</dbReference>
<feature type="compositionally biased region" description="Basic and acidic residues" evidence="1">
    <location>
        <begin position="326"/>
        <end position="356"/>
    </location>
</feature>
<dbReference type="SUPFAM" id="SSF56436">
    <property type="entry name" value="C-type lectin-like"/>
    <property type="match status" value="1"/>
</dbReference>
<dbReference type="InterPro" id="IPR008271">
    <property type="entry name" value="Ser/Thr_kinase_AS"/>
</dbReference>
<dbReference type="CDD" id="cd14014">
    <property type="entry name" value="STKc_PknB_like"/>
    <property type="match status" value="1"/>
</dbReference>
<dbReference type="Gene3D" id="3.30.200.20">
    <property type="entry name" value="Phosphorylase Kinase, domain 1"/>
    <property type="match status" value="1"/>
</dbReference>
<keyword evidence="4" id="KW-1185">Reference proteome</keyword>
<dbReference type="PROSITE" id="PS50011">
    <property type="entry name" value="PROTEIN_KINASE_DOM"/>
    <property type="match status" value="1"/>
</dbReference>
<name>A0ABT1ZWL8_9BURK</name>
<evidence type="ECO:0000313" key="3">
    <source>
        <dbReference type="EMBL" id="MCS0584325.1"/>
    </source>
</evidence>
<sequence>MHTAIDKLRELRALHEDGLLSRQEFDSRKNAILDVAYPADAPVDTATPARAGTEIGLMATQEVGPAHRRYRLERLIAQGGMGEVWQATDLATHAELGHSAQVALKILPPRFTENALHAKLLIEEAARARQLAHQHIVRVYDWAQDPATGSYFIIMECLDGEDLDTVLAREGPLELGRALAVLTPVASALDYAWERHGLVHRDIKPANVFVARGGDVKLLDFGIAARARAGGAALEAPATSGTAGYRAPEAGGGAPTRGLDVYAVAVMLYRMLTGALPDAAPARPDALNAAQWGVLRAGFAARPDDRPASVTELLSRLRAAQGPSADEMRAQAEAAQRAEADAARARAEQATRDAQARKVAQAQAEQRARLDAAAKAELERQRREQERAAKAEAEAARAARKEALRRQLLERRAAEVEKARLEREEEQRKVAQAKAAAAYIAEQKRARQEQAARAQAELTQLMPTPASPVADTDGVLRDRFGDAGQKGPELVLLPTGRFQMGSPEHERKIAMAAGSQPAWLARELPQHWVGIEKPIAMGRYPVTVGEWRLFVAATGWRSSGEVDWDAPGFAQTDRHPVVGVNWFDAIRYVRWLSEVTGKSYRLPSEAEWEYACRAGTKTAFSFGDTIAPDQANYDGNFTYNGGPRGEYRRGTTPVGAFAANPWGLFDMHGNVWEWVQDVVHDNYDGAPLDGSAWEDGGDQARRVLRGGSWLYTPRYLRSALRNGFSAALSNDIVGFRVVRDLM</sequence>
<dbReference type="InterPro" id="IPR051043">
    <property type="entry name" value="Sulfatase_Mod_Factor_Kinase"/>
</dbReference>
<dbReference type="GO" id="GO:0016301">
    <property type="term" value="F:kinase activity"/>
    <property type="evidence" value="ECO:0007669"/>
    <property type="project" value="UniProtKB-KW"/>
</dbReference>
<evidence type="ECO:0000313" key="4">
    <source>
        <dbReference type="Proteomes" id="UP001204151"/>
    </source>
</evidence>
<feature type="region of interest" description="Disordered" evidence="1">
    <location>
        <begin position="319"/>
        <end position="389"/>
    </location>
</feature>
<dbReference type="SMART" id="SM00220">
    <property type="entry name" value="S_TKc"/>
    <property type="match status" value="1"/>
</dbReference>
<dbReference type="Proteomes" id="UP001204151">
    <property type="component" value="Unassembled WGS sequence"/>
</dbReference>